<dbReference type="InterPro" id="IPR011701">
    <property type="entry name" value="MFS"/>
</dbReference>
<evidence type="ECO:0000256" key="1">
    <source>
        <dbReference type="ARBA" id="ARBA00004651"/>
    </source>
</evidence>
<feature type="transmembrane region" description="Helical" evidence="8">
    <location>
        <begin position="69"/>
        <end position="89"/>
    </location>
</feature>
<evidence type="ECO:0000256" key="3">
    <source>
        <dbReference type="ARBA" id="ARBA00022475"/>
    </source>
</evidence>
<feature type="region of interest" description="Disordered" evidence="7">
    <location>
        <begin position="1"/>
        <end position="24"/>
    </location>
</feature>
<evidence type="ECO:0000313" key="11">
    <source>
        <dbReference type="Proteomes" id="UP001501666"/>
    </source>
</evidence>
<dbReference type="Proteomes" id="UP001501666">
    <property type="component" value="Unassembled WGS sequence"/>
</dbReference>
<keyword evidence="5 8" id="KW-1133">Transmembrane helix</keyword>
<dbReference type="Pfam" id="PF07690">
    <property type="entry name" value="MFS_1"/>
    <property type="match status" value="1"/>
</dbReference>
<dbReference type="InterPro" id="IPR036259">
    <property type="entry name" value="MFS_trans_sf"/>
</dbReference>
<evidence type="ECO:0000256" key="6">
    <source>
        <dbReference type="ARBA" id="ARBA00023136"/>
    </source>
</evidence>
<keyword evidence="11" id="KW-1185">Reference proteome</keyword>
<evidence type="ECO:0000256" key="7">
    <source>
        <dbReference type="SAM" id="MobiDB-lite"/>
    </source>
</evidence>
<comment type="subcellular location">
    <subcellularLocation>
        <location evidence="1">Cell membrane</location>
        <topology evidence="1">Multi-pass membrane protein</topology>
    </subcellularLocation>
</comment>
<evidence type="ECO:0000313" key="10">
    <source>
        <dbReference type="EMBL" id="GAA2671030.1"/>
    </source>
</evidence>
<dbReference type="RefSeq" id="WP_379506407.1">
    <property type="nucleotide sequence ID" value="NZ_JBHTEV010000001.1"/>
</dbReference>
<gene>
    <name evidence="10" type="ORF">GCM10010412_050380</name>
</gene>
<feature type="compositionally biased region" description="Low complexity" evidence="7">
    <location>
        <begin position="426"/>
        <end position="435"/>
    </location>
</feature>
<dbReference type="PROSITE" id="PS50850">
    <property type="entry name" value="MFS"/>
    <property type="match status" value="1"/>
</dbReference>
<evidence type="ECO:0000259" key="9">
    <source>
        <dbReference type="PROSITE" id="PS50850"/>
    </source>
</evidence>
<name>A0ABN3S939_9ACTN</name>
<evidence type="ECO:0000256" key="2">
    <source>
        <dbReference type="ARBA" id="ARBA00022448"/>
    </source>
</evidence>
<feature type="transmembrane region" description="Helical" evidence="8">
    <location>
        <begin position="187"/>
        <end position="206"/>
    </location>
</feature>
<feature type="transmembrane region" description="Helical" evidence="8">
    <location>
        <begin position="101"/>
        <end position="130"/>
    </location>
</feature>
<feature type="transmembrane region" description="Helical" evidence="8">
    <location>
        <begin position="162"/>
        <end position="181"/>
    </location>
</feature>
<feature type="compositionally biased region" description="Basic and acidic residues" evidence="7">
    <location>
        <begin position="444"/>
        <end position="454"/>
    </location>
</feature>
<feature type="compositionally biased region" description="Basic and acidic residues" evidence="7">
    <location>
        <begin position="1"/>
        <end position="10"/>
    </location>
</feature>
<feature type="transmembrane region" description="Helical" evidence="8">
    <location>
        <begin position="244"/>
        <end position="266"/>
    </location>
</feature>
<dbReference type="SUPFAM" id="SSF103473">
    <property type="entry name" value="MFS general substrate transporter"/>
    <property type="match status" value="1"/>
</dbReference>
<proteinExistence type="predicted"/>
<evidence type="ECO:0000256" key="5">
    <source>
        <dbReference type="ARBA" id="ARBA00022989"/>
    </source>
</evidence>
<sequence length="574" mass="60039">MEETGHHAERAMSAADATSDGGPGRRPAVTPLLAVDNLLVNLGQYSLVPVLGILIATQDRSTGATAVGVGLFVYFAAVGVSCLLVNRWLPRFGYTTAMVVSALLAAVGFGLLAFVHAFAALLVVLLVAGFGQSVHQVLARVLIAENTTGDVERNKAYSTMNIAVNVAGALGPFIASALYVSGGGRPLMAAVAVCYLLGAAILFVGLPRALPQAARRPRPTVNAWPVSRAGVAAALRSPHAWRTVVVATLATFLYAQFYSAFALMIADEITTPVLRAVLLSGPAIMIVVLQPAITAMVTHLLRRGTRPMTLLGGAAVIFGLAFLALGSGLPLAAACLLTVALFAVAEMVFTPMLNTAFAALAFESRLEALNFRQICWTAGEALGSLCGGTLFFWSATGDWAASTGWRSAPPPSSAPCCCSFRDSGQRTGPPAAATPGRPPRPSRRAPDRRDRRLEMGQGPAVPRQPAASPEIPTRGGYLARLRIESMRGKRRDFVPGVPGSAARFRPQGVHACPRQVDRHQRLLRGWLRRAPAAAAGFRRGGTATATLDAGSAGAPGADADFSALTFLREAPLPG</sequence>
<feature type="domain" description="Major facilitator superfamily (MFS) profile" evidence="9">
    <location>
        <begin position="29"/>
        <end position="414"/>
    </location>
</feature>
<keyword evidence="6 8" id="KW-0472">Membrane</keyword>
<dbReference type="EMBL" id="BAAATE010000013">
    <property type="protein sequence ID" value="GAA2671030.1"/>
    <property type="molecule type" value="Genomic_DNA"/>
</dbReference>
<protein>
    <recommendedName>
        <fullName evidence="9">Major facilitator superfamily (MFS) profile domain-containing protein</fullName>
    </recommendedName>
</protein>
<keyword evidence="4 8" id="KW-0812">Transmembrane</keyword>
<dbReference type="InterPro" id="IPR050171">
    <property type="entry name" value="MFS_Transporters"/>
</dbReference>
<feature type="transmembrane region" description="Helical" evidence="8">
    <location>
        <begin position="331"/>
        <end position="362"/>
    </location>
</feature>
<feature type="transmembrane region" description="Helical" evidence="8">
    <location>
        <begin position="278"/>
        <end position="301"/>
    </location>
</feature>
<dbReference type="PANTHER" id="PTHR23517:SF2">
    <property type="entry name" value="MULTIDRUG RESISTANCE PROTEIN MDTH"/>
    <property type="match status" value="1"/>
</dbReference>
<dbReference type="Gene3D" id="1.20.1250.20">
    <property type="entry name" value="MFS general substrate transporter like domains"/>
    <property type="match status" value="1"/>
</dbReference>
<reference evidence="10 11" key="1">
    <citation type="journal article" date="2019" name="Int. J. Syst. Evol. Microbiol.">
        <title>The Global Catalogue of Microorganisms (GCM) 10K type strain sequencing project: providing services to taxonomists for standard genome sequencing and annotation.</title>
        <authorList>
            <consortium name="The Broad Institute Genomics Platform"/>
            <consortium name="The Broad Institute Genome Sequencing Center for Infectious Disease"/>
            <person name="Wu L."/>
            <person name="Ma J."/>
        </authorList>
    </citation>
    <scope>NUCLEOTIDE SEQUENCE [LARGE SCALE GENOMIC DNA]</scope>
    <source>
        <strain evidence="10 11">JCM 6835</strain>
    </source>
</reference>
<accession>A0ABN3S939</accession>
<feature type="region of interest" description="Disordered" evidence="7">
    <location>
        <begin position="418"/>
        <end position="472"/>
    </location>
</feature>
<evidence type="ECO:0000256" key="4">
    <source>
        <dbReference type="ARBA" id="ARBA00022692"/>
    </source>
</evidence>
<keyword evidence="2" id="KW-0813">Transport</keyword>
<dbReference type="InterPro" id="IPR020846">
    <property type="entry name" value="MFS_dom"/>
</dbReference>
<organism evidence="10 11">
    <name type="scientific">Nonomuraea recticatena</name>
    <dbReference type="NCBI Taxonomy" id="46178"/>
    <lineage>
        <taxon>Bacteria</taxon>
        <taxon>Bacillati</taxon>
        <taxon>Actinomycetota</taxon>
        <taxon>Actinomycetes</taxon>
        <taxon>Streptosporangiales</taxon>
        <taxon>Streptosporangiaceae</taxon>
        <taxon>Nonomuraea</taxon>
    </lineage>
</organism>
<dbReference type="PANTHER" id="PTHR23517">
    <property type="entry name" value="RESISTANCE PROTEIN MDTM, PUTATIVE-RELATED-RELATED"/>
    <property type="match status" value="1"/>
</dbReference>
<evidence type="ECO:0000256" key="8">
    <source>
        <dbReference type="SAM" id="Phobius"/>
    </source>
</evidence>
<comment type="caution">
    <text evidence="10">The sequence shown here is derived from an EMBL/GenBank/DDBJ whole genome shotgun (WGS) entry which is preliminary data.</text>
</comment>
<keyword evidence="3" id="KW-1003">Cell membrane</keyword>